<sequence>MTLDTLVFDIETQNFFTDPDVGWNNFGALKISAVGVYSYMQDKYFAFEEDEMEKMAELFNGANRIVGFSSNRYDIPVLNLYFQRLPARVGTQGSPPNIWEKERVDLLEEIEMAAGQRVSLSRLAEANLGVKKDRHGSEAIGLYKEGRMDELKEYCLNDVRLTKELYDLYRKQRFFMMPDKATGELVKVEFPKESIAATLL</sequence>
<proteinExistence type="predicted"/>
<dbReference type="AlphaFoldDB" id="A0A1G2CE76"/>
<organism evidence="2 3">
    <name type="scientific">Candidatus Liptonbacteria bacterium RIFCSPLOWO2_01_FULL_52_25</name>
    <dbReference type="NCBI Taxonomy" id="1798650"/>
    <lineage>
        <taxon>Bacteria</taxon>
        <taxon>Candidatus Liptoniibacteriota</taxon>
    </lineage>
</organism>
<dbReference type="SUPFAM" id="SSF53098">
    <property type="entry name" value="Ribonuclease H-like"/>
    <property type="match status" value="1"/>
</dbReference>
<feature type="domain" description="YprB ribonuclease H-like" evidence="1">
    <location>
        <begin position="7"/>
        <end position="168"/>
    </location>
</feature>
<dbReference type="InterPro" id="IPR038720">
    <property type="entry name" value="YprB_RNase_H-like_dom"/>
</dbReference>
<protein>
    <recommendedName>
        <fullName evidence="1">YprB ribonuclease H-like domain-containing protein</fullName>
    </recommendedName>
</protein>
<gene>
    <name evidence="2" type="ORF">A2945_01740</name>
</gene>
<reference evidence="2 3" key="1">
    <citation type="journal article" date="2016" name="Nat. Commun.">
        <title>Thousands of microbial genomes shed light on interconnected biogeochemical processes in an aquifer system.</title>
        <authorList>
            <person name="Anantharaman K."/>
            <person name="Brown C.T."/>
            <person name="Hug L.A."/>
            <person name="Sharon I."/>
            <person name="Castelle C.J."/>
            <person name="Probst A.J."/>
            <person name="Thomas B.C."/>
            <person name="Singh A."/>
            <person name="Wilkins M.J."/>
            <person name="Karaoz U."/>
            <person name="Brodie E.L."/>
            <person name="Williams K.H."/>
            <person name="Hubbard S.S."/>
            <person name="Banfield J.F."/>
        </authorList>
    </citation>
    <scope>NUCLEOTIDE SEQUENCE [LARGE SCALE GENOMIC DNA]</scope>
</reference>
<evidence type="ECO:0000313" key="2">
    <source>
        <dbReference type="EMBL" id="OGY99702.1"/>
    </source>
</evidence>
<dbReference type="Proteomes" id="UP000178880">
    <property type="component" value="Unassembled WGS sequence"/>
</dbReference>
<dbReference type="STRING" id="1798650.A2945_01740"/>
<dbReference type="GO" id="GO:0003676">
    <property type="term" value="F:nucleic acid binding"/>
    <property type="evidence" value="ECO:0007669"/>
    <property type="project" value="InterPro"/>
</dbReference>
<comment type="caution">
    <text evidence="2">The sequence shown here is derived from an EMBL/GenBank/DDBJ whole genome shotgun (WGS) entry which is preliminary data.</text>
</comment>
<accession>A0A1G2CE76</accession>
<dbReference type="Pfam" id="PF13482">
    <property type="entry name" value="RNase_H_2"/>
    <property type="match status" value="1"/>
</dbReference>
<dbReference type="InterPro" id="IPR036397">
    <property type="entry name" value="RNaseH_sf"/>
</dbReference>
<dbReference type="InterPro" id="IPR012337">
    <property type="entry name" value="RNaseH-like_sf"/>
</dbReference>
<evidence type="ECO:0000259" key="1">
    <source>
        <dbReference type="Pfam" id="PF13482"/>
    </source>
</evidence>
<dbReference type="Gene3D" id="3.30.420.10">
    <property type="entry name" value="Ribonuclease H-like superfamily/Ribonuclease H"/>
    <property type="match status" value="1"/>
</dbReference>
<evidence type="ECO:0000313" key="3">
    <source>
        <dbReference type="Proteomes" id="UP000178880"/>
    </source>
</evidence>
<name>A0A1G2CE76_9BACT</name>
<dbReference type="EMBL" id="MHLA01000013">
    <property type="protein sequence ID" value="OGY99702.1"/>
    <property type="molecule type" value="Genomic_DNA"/>
</dbReference>